<reference evidence="1 2" key="1">
    <citation type="submission" date="2018-02" db="EMBL/GenBank/DDBJ databases">
        <title>Draft genome sequence of Ochrobactrum oryzae found in Brazil.</title>
        <authorList>
            <person name="Cerdeira L."/>
            <person name="Andrade F."/>
            <person name="Zacariotto T."/>
            <person name="Barbosa B."/>
            <person name="Santos S."/>
            <person name="Cassetari V."/>
            <person name="Lincopan N."/>
        </authorList>
    </citation>
    <scope>NUCLEOTIDE SEQUENCE [LARGE SCALE GENOMIC DNA]</scope>
    <source>
        <strain evidence="1 2">OA447</strain>
    </source>
</reference>
<protein>
    <submittedName>
        <fullName evidence="1">Uncharacterized protein</fullName>
    </submittedName>
</protein>
<dbReference type="Gene3D" id="3.90.850.10">
    <property type="entry name" value="Fumarylacetoacetase-like, C-terminal domain"/>
    <property type="match status" value="1"/>
</dbReference>
<dbReference type="InterPro" id="IPR040442">
    <property type="entry name" value="Pyrv_kinase-like_dom_sf"/>
</dbReference>
<dbReference type="SUPFAM" id="SSF51621">
    <property type="entry name" value="Phosphoenolpyruvate/pyruvate domain"/>
    <property type="match status" value="1"/>
</dbReference>
<dbReference type="Gene3D" id="3.20.20.60">
    <property type="entry name" value="Phosphoenolpyruvate-binding domains"/>
    <property type="match status" value="1"/>
</dbReference>
<dbReference type="EMBL" id="PTRC01000054">
    <property type="protein sequence ID" value="PQA71640.1"/>
    <property type="molecule type" value="Genomic_DNA"/>
</dbReference>
<dbReference type="Proteomes" id="UP000238493">
    <property type="component" value="Unassembled WGS sequence"/>
</dbReference>
<keyword evidence="2" id="KW-1185">Reference proteome</keyword>
<proteinExistence type="predicted"/>
<gene>
    <name evidence="1" type="ORF">C3731_20920</name>
</gene>
<evidence type="ECO:0000313" key="1">
    <source>
        <dbReference type="EMBL" id="PQA71640.1"/>
    </source>
</evidence>
<comment type="caution">
    <text evidence="1">The sequence shown here is derived from an EMBL/GenBank/DDBJ whole genome shotgun (WGS) entry which is preliminary data.</text>
</comment>
<dbReference type="GO" id="GO:0003824">
    <property type="term" value="F:catalytic activity"/>
    <property type="evidence" value="ECO:0007669"/>
    <property type="project" value="InterPro"/>
</dbReference>
<dbReference type="AlphaFoldDB" id="A0A2S7IUN6"/>
<evidence type="ECO:0000313" key="2">
    <source>
        <dbReference type="Proteomes" id="UP000238493"/>
    </source>
</evidence>
<dbReference type="InterPro" id="IPR036663">
    <property type="entry name" value="Fumarylacetoacetase_C_sf"/>
</dbReference>
<accession>A0A2S7IUN6</accession>
<dbReference type="InterPro" id="IPR015813">
    <property type="entry name" value="Pyrv/PenolPyrv_kinase-like_dom"/>
</dbReference>
<organism evidence="1 2">
    <name type="scientific">Brucella oryzae</name>
    <dbReference type="NCBI Taxonomy" id="335286"/>
    <lineage>
        <taxon>Bacteria</taxon>
        <taxon>Pseudomonadati</taxon>
        <taxon>Pseudomonadota</taxon>
        <taxon>Alphaproteobacteria</taxon>
        <taxon>Hyphomicrobiales</taxon>
        <taxon>Brucellaceae</taxon>
        <taxon>Brucella/Ochrobactrum group</taxon>
        <taxon>Brucella</taxon>
    </lineage>
</organism>
<sequence>MLNDPGTGILWLIHRLAQYDQGIEAGQILLSGSFIRPIKALFGSVSLKLLGFQMSAPTNDFKHRLKAGGECLHGIWLGFADPYATEMAAIAGFDWLLIDSEHGPERYHAFKPLDEPFLSAERPITLRREGSGLCFQAAAYQK</sequence>
<name>A0A2S7IUN6_9HYPH</name>
<dbReference type="SUPFAM" id="SSF56529">
    <property type="entry name" value="FAH"/>
    <property type="match status" value="1"/>
</dbReference>